<keyword evidence="2 9" id="KW-0645">Protease</keyword>
<dbReference type="SUPFAM" id="SSF47473">
    <property type="entry name" value="EF-hand"/>
    <property type="match status" value="1"/>
</dbReference>
<evidence type="ECO:0000256" key="4">
    <source>
        <dbReference type="ARBA" id="ARBA00022737"/>
    </source>
</evidence>
<keyword evidence="7" id="KW-0106">Calcium</keyword>
<dbReference type="SMART" id="SM00230">
    <property type="entry name" value="CysPc"/>
    <property type="match status" value="1"/>
</dbReference>
<evidence type="ECO:0000259" key="11">
    <source>
        <dbReference type="PROSITE" id="PS50222"/>
    </source>
</evidence>
<comment type="similarity">
    <text evidence="1">Belongs to the peptidase C2 family.</text>
</comment>
<dbReference type="PROSITE" id="PS00139">
    <property type="entry name" value="THIOL_PROTEASE_CYS"/>
    <property type="match status" value="1"/>
</dbReference>
<keyword evidence="5 9" id="KW-0378">Hydrolase</keyword>
<evidence type="ECO:0000313" key="12">
    <source>
        <dbReference type="EnsemblMetazoa" id="ENSAATROPP014905"/>
    </source>
</evidence>
<dbReference type="GO" id="GO:0005737">
    <property type="term" value="C:cytoplasm"/>
    <property type="evidence" value="ECO:0007669"/>
    <property type="project" value="TreeGrafter"/>
</dbReference>
<evidence type="ECO:0000256" key="5">
    <source>
        <dbReference type="ARBA" id="ARBA00022801"/>
    </source>
</evidence>
<dbReference type="InterPro" id="IPR018247">
    <property type="entry name" value="EF_Hand_1_Ca_BS"/>
</dbReference>
<dbReference type="PROSITE" id="PS50203">
    <property type="entry name" value="CALPAIN_CAT"/>
    <property type="match status" value="1"/>
</dbReference>
<dbReference type="AlphaFoldDB" id="A0AAG5DVF3"/>
<dbReference type="GO" id="GO:0004198">
    <property type="term" value="F:calcium-dependent cysteine-type endopeptidase activity"/>
    <property type="evidence" value="ECO:0007669"/>
    <property type="project" value="InterPro"/>
</dbReference>
<evidence type="ECO:0000256" key="1">
    <source>
        <dbReference type="ARBA" id="ARBA00007623"/>
    </source>
</evidence>
<evidence type="ECO:0000313" key="13">
    <source>
        <dbReference type="Proteomes" id="UP000075880"/>
    </source>
</evidence>
<dbReference type="InterPro" id="IPR022682">
    <property type="entry name" value="Calpain_domain_III"/>
</dbReference>
<dbReference type="PANTHER" id="PTHR10183:SF433">
    <property type="entry name" value="CALPAIN-A-RELATED"/>
    <property type="match status" value="1"/>
</dbReference>
<protein>
    <recommendedName>
        <fullName evidence="14">Calpain</fullName>
    </recommendedName>
</protein>
<dbReference type="GO" id="GO:0006508">
    <property type="term" value="P:proteolysis"/>
    <property type="evidence" value="ECO:0007669"/>
    <property type="project" value="UniProtKB-KW"/>
</dbReference>
<dbReference type="PRINTS" id="PR00704">
    <property type="entry name" value="CALPAIN"/>
</dbReference>
<dbReference type="EnsemblMetazoa" id="ENSAATROPT016921">
    <property type="protein sequence ID" value="ENSAATROPP014905"/>
    <property type="gene ID" value="ENSAATROPG013848"/>
</dbReference>
<dbReference type="InterPro" id="IPR036213">
    <property type="entry name" value="Calpain_III_sf"/>
</dbReference>
<evidence type="ECO:0008006" key="14">
    <source>
        <dbReference type="Google" id="ProtNLM"/>
    </source>
</evidence>
<organism evidence="12 13">
    <name type="scientific">Anopheles atroparvus</name>
    <name type="common">European mosquito</name>
    <dbReference type="NCBI Taxonomy" id="41427"/>
    <lineage>
        <taxon>Eukaryota</taxon>
        <taxon>Metazoa</taxon>
        <taxon>Ecdysozoa</taxon>
        <taxon>Arthropoda</taxon>
        <taxon>Hexapoda</taxon>
        <taxon>Insecta</taxon>
        <taxon>Pterygota</taxon>
        <taxon>Neoptera</taxon>
        <taxon>Endopterygota</taxon>
        <taxon>Diptera</taxon>
        <taxon>Nematocera</taxon>
        <taxon>Culicoidea</taxon>
        <taxon>Culicidae</taxon>
        <taxon>Anophelinae</taxon>
        <taxon>Anopheles</taxon>
    </lineage>
</organism>
<dbReference type="Pfam" id="PF13202">
    <property type="entry name" value="EF-hand_5"/>
    <property type="match status" value="1"/>
</dbReference>
<dbReference type="Pfam" id="PF13405">
    <property type="entry name" value="EF-hand_6"/>
    <property type="match status" value="1"/>
</dbReference>
<evidence type="ECO:0000256" key="2">
    <source>
        <dbReference type="ARBA" id="ARBA00022670"/>
    </source>
</evidence>
<accession>A0AAG5DVF3</accession>
<sequence length="787" mass="89725">MPIVSRATKREESLNGSKNVAAVTTENAVGETLYQSKTKFYPLAFDDDGRYFLKPDPTKPPMPGIQEYYRLREECLSKGTLFEDPDFPADESSIHLTPTPCNHTHYKWLRPQEIDPDAIFANETFSRFAVQQGALGDCWLLAAAANLTIFPELFHRVVPEDNDAIRGGRKGVDYAGIFHFRFWRYGQWYDVVIDDRLPTKDGRLVYIQSTRNEFWSALLEKAYAKLFGTYEALISGSACEAMEDFTGGVTESYDLKDAPDNLYEIIQKGLDAYAMFSCGMDNKPNESGETESENSTPEGLITGHAYSITKAQVVDIKTPKFQGKVQLLRVRNPWGNDKEWNGAWSDQSSEWKFIDDATKRSLGLTFDHDGEFWMSFADFQRYFETIEMCHLTPDCPIIKQSEGQFKWKTSAFEGEWVKGSTAGGNRGFLDTFWRNPQYVIDIAKPEEGNDQSTVIVSLIQKNRRSKKNKGISCLPIGYILYRVDPSEIQHKPFDKNFFGTRPHVADTKFINVRENTARFNVEPGTYVIVPSTFYKNEEGEFMIRVFSESPNKMIENDSAIDISEPQPGTAKDPSGKYVDAEEIQKQLVPLEKLFHDVAGEDGEVDWLELKMLLDRCFEDDIAKASEGIRKAYLSGVKDKGPVKQETMLERQYLSDSGFSKDACRSMVAMLDADGSGKLGLSEFQKLLADISTWKAIFKQYDYDKNGHLNPFELRDALESAGFTLNNRIINKLMHRYCSKEGQIWFDDFITCAVKIRTMFDIFNARDKNNKKEISFGLEDWIAQTIYS</sequence>
<dbReference type="Gene3D" id="1.10.238.10">
    <property type="entry name" value="EF-hand"/>
    <property type="match status" value="1"/>
</dbReference>
<dbReference type="Gene3D" id="3.90.70.10">
    <property type="entry name" value="Cysteine proteinases"/>
    <property type="match status" value="1"/>
</dbReference>
<proteinExistence type="inferred from homology"/>
<evidence type="ECO:0000256" key="8">
    <source>
        <dbReference type="PIRSR" id="PIRSR622684-1"/>
    </source>
</evidence>
<dbReference type="FunFam" id="3.90.70.10:FF:000001">
    <property type="entry name" value="Calpain-1 catalytic subunit"/>
    <property type="match status" value="1"/>
</dbReference>
<dbReference type="CDD" id="cd00044">
    <property type="entry name" value="CysPc"/>
    <property type="match status" value="1"/>
</dbReference>
<dbReference type="CDD" id="cd00214">
    <property type="entry name" value="Calpain_III"/>
    <property type="match status" value="1"/>
</dbReference>
<dbReference type="Gene3D" id="2.60.120.380">
    <property type="match status" value="1"/>
</dbReference>
<dbReference type="Pfam" id="PF00648">
    <property type="entry name" value="Peptidase_C2"/>
    <property type="match status" value="1"/>
</dbReference>
<dbReference type="SMART" id="SM00054">
    <property type="entry name" value="EFh"/>
    <property type="match status" value="2"/>
</dbReference>
<dbReference type="InterPro" id="IPR022683">
    <property type="entry name" value="Calpain_III"/>
</dbReference>
<dbReference type="InterPro" id="IPR022684">
    <property type="entry name" value="Calpain_cysteine_protease"/>
</dbReference>
<dbReference type="Proteomes" id="UP000075880">
    <property type="component" value="Unassembled WGS sequence"/>
</dbReference>
<dbReference type="InterPro" id="IPR002048">
    <property type="entry name" value="EF_hand_dom"/>
</dbReference>
<evidence type="ECO:0000256" key="7">
    <source>
        <dbReference type="ARBA" id="ARBA00022837"/>
    </source>
</evidence>
<keyword evidence="13" id="KW-1185">Reference proteome</keyword>
<dbReference type="GO" id="GO:0005509">
    <property type="term" value="F:calcium ion binding"/>
    <property type="evidence" value="ECO:0007669"/>
    <property type="project" value="InterPro"/>
</dbReference>
<dbReference type="SUPFAM" id="SSF54001">
    <property type="entry name" value="Cysteine proteinases"/>
    <property type="match status" value="1"/>
</dbReference>
<feature type="domain" description="Calpain catalytic" evidence="10">
    <location>
        <begin position="81"/>
        <end position="392"/>
    </location>
</feature>
<evidence type="ECO:0000259" key="10">
    <source>
        <dbReference type="PROSITE" id="PS50203"/>
    </source>
</evidence>
<dbReference type="PROSITE" id="PS00018">
    <property type="entry name" value="EF_HAND_1"/>
    <property type="match status" value="1"/>
</dbReference>
<dbReference type="InterPro" id="IPR000169">
    <property type="entry name" value="Pept_cys_AS"/>
</dbReference>
<dbReference type="InterPro" id="IPR011992">
    <property type="entry name" value="EF-hand-dom_pair"/>
</dbReference>
<reference evidence="12" key="1">
    <citation type="submission" date="2024-04" db="UniProtKB">
        <authorList>
            <consortium name="EnsemblMetazoa"/>
        </authorList>
    </citation>
    <scope>IDENTIFICATION</scope>
    <source>
        <strain evidence="12">EBRO</strain>
    </source>
</reference>
<dbReference type="InterPro" id="IPR033883">
    <property type="entry name" value="C2_III"/>
</dbReference>
<dbReference type="InterPro" id="IPR038765">
    <property type="entry name" value="Papain-like_cys_pep_sf"/>
</dbReference>
<evidence type="ECO:0000256" key="3">
    <source>
        <dbReference type="ARBA" id="ARBA00022723"/>
    </source>
</evidence>
<feature type="active site" evidence="8 9">
    <location>
        <position position="304"/>
    </location>
</feature>
<dbReference type="PANTHER" id="PTHR10183">
    <property type="entry name" value="CALPAIN"/>
    <property type="match status" value="1"/>
</dbReference>
<name>A0AAG5DVF3_ANOAO</name>
<dbReference type="CDD" id="cd16196">
    <property type="entry name" value="EFh_PEF_CalpA_B"/>
    <property type="match status" value="1"/>
</dbReference>
<dbReference type="Pfam" id="PF01067">
    <property type="entry name" value="Calpain_III"/>
    <property type="match status" value="1"/>
</dbReference>
<dbReference type="SMART" id="SM00720">
    <property type="entry name" value="calpain_III"/>
    <property type="match status" value="1"/>
</dbReference>
<dbReference type="PROSITE" id="PS50222">
    <property type="entry name" value="EF_HAND_2"/>
    <property type="match status" value="1"/>
</dbReference>
<evidence type="ECO:0000256" key="6">
    <source>
        <dbReference type="ARBA" id="ARBA00022807"/>
    </source>
</evidence>
<feature type="active site" evidence="8 9">
    <location>
        <position position="138"/>
    </location>
</feature>
<keyword evidence="4" id="KW-0677">Repeat</keyword>
<keyword evidence="6 9" id="KW-0788">Thiol protease</keyword>
<feature type="active site" evidence="8 9">
    <location>
        <position position="332"/>
    </location>
</feature>
<feature type="domain" description="EF-hand" evidence="11">
    <location>
        <begin position="688"/>
        <end position="723"/>
    </location>
</feature>
<dbReference type="SUPFAM" id="SSF49758">
    <property type="entry name" value="Calpain large subunit, middle domain (domain III)"/>
    <property type="match status" value="1"/>
</dbReference>
<dbReference type="FunFam" id="2.60.120.380:FF:000001">
    <property type="entry name" value="Calpain-1 catalytic subunit"/>
    <property type="match status" value="1"/>
</dbReference>
<dbReference type="InterPro" id="IPR001300">
    <property type="entry name" value="Peptidase_C2_calpain_cat"/>
</dbReference>
<keyword evidence="3" id="KW-0479">Metal-binding</keyword>
<evidence type="ECO:0000256" key="9">
    <source>
        <dbReference type="PROSITE-ProRule" id="PRU00239"/>
    </source>
</evidence>